<evidence type="ECO:0000313" key="3">
    <source>
        <dbReference type="Proteomes" id="UP001370490"/>
    </source>
</evidence>
<dbReference type="GO" id="GO:0060147">
    <property type="term" value="P:regulation of post-transcriptional gene silencing"/>
    <property type="evidence" value="ECO:0007669"/>
    <property type="project" value="InterPro"/>
</dbReference>
<keyword evidence="3" id="KW-1185">Reference proteome</keyword>
<dbReference type="InterPro" id="IPR022542">
    <property type="entry name" value="FOCAD/RST1_DUF3730"/>
</dbReference>
<dbReference type="EMBL" id="JBAMMX010000001">
    <property type="protein sequence ID" value="KAK6946767.1"/>
    <property type="molecule type" value="Genomic_DNA"/>
</dbReference>
<organism evidence="2 3">
    <name type="scientific">Dillenia turbinata</name>
    <dbReference type="NCBI Taxonomy" id="194707"/>
    <lineage>
        <taxon>Eukaryota</taxon>
        <taxon>Viridiplantae</taxon>
        <taxon>Streptophyta</taxon>
        <taxon>Embryophyta</taxon>
        <taxon>Tracheophyta</taxon>
        <taxon>Spermatophyta</taxon>
        <taxon>Magnoliopsida</taxon>
        <taxon>eudicotyledons</taxon>
        <taxon>Gunneridae</taxon>
        <taxon>Pentapetalae</taxon>
        <taxon>Dilleniales</taxon>
        <taxon>Dilleniaceae</taxon>
        <taxon>Dillenia</taxon>
    </lineage>
</organism>
<comment type="caution">
    <text evidence="2">The sequence shown here is derived from an EMBL/GenBank/DDBJ whole genome shotgun (WGS) entry which is preliminary data.</text>
</comment>
<dbReference type="PANTHER" id="PTHR16212">
    <property type="entry name" value="FOCADHESIN FAMILY MEMBER"/>
    <property type="match status" value="1"/>
</dbReference>
<name>A0AAN8WIL7_9MAGN</name>
<sequence>MVAAIRSVTLSTAILDSDGCCGLFQICCSIPFNIWFQDSAKILSFYCIVAYIFCHEGLLLPKGFTDFKTKISICMSMAASIRDVCRENPDRGVDQILSVAICIESCDTTLQAIGLQSLAYLCEADVIELCFVFLHFCPQDFYSAWDVIGKHVLDYSTDSTVAHGWHDFVYKYDILGVTKLDVCGCGKLGIVDEECTVWVGVWSTSSSFEIRPFF</sequence>
<evidence type="ECO:0000313" key="2">
    <source>
        <dbReference type="EMBL" id="KAK6946767.1"/>
    </source>
</evidence>
<dbReference type="Proteomes" id="UP001370490">
    <property type="component" value="Unassembled WGS sequence"/>
</dbReference>
<reference evidence="2 3" key="1">
    <citation type="submission" date="2023-12" db="EMBL/GenBank/DDBJ databases">
        <title>A high-quality genome assembly for Dillenia turbinata (Dilleniales).</title>
        <authorList>
            <person name="Chanderbali A."/>
        </authorList>
    </citation>
    <scope>NUCLEOTIDE SEQUENCE [LARGE SCALE GENOMIC DNA]</scope>
    <source>
        <strain evidence="2">LSX21</strain>
        <tissue evidence="2">Leaf</tissue>
    </source>
</reference>
<proteinExistence type="predicted"/>
<dbReference type="InterPro" id="IPR045163">
    <property type="entry name" value="Focadhesin/RST1"/>
</dbReference>
<dbReference type="PANTHER" id="PTHR16212:SF4">
    <property type="entry name" value="FOCADHESIN"/>
    <property type="match status" value="1"/>
</dbReference>
<accession>A0AAN8WIL7</accession>
<feature type="domain" description="DUF3730" evidence="1">
    <location>
        <begin position="59"/>
        <end position="163"/>
    </location>
</feature>
<dbReference type="AlphaFoldDB" id="A0AAN8WIL7"/>
<dbReference type="Pfam" id="PF12530">
    <property type="entry name" value="DUF3730"/>
    <property type="match status" value="1"/>
</dbReference>
<gene>
    <name evidence="2" type="ORF">RJ641_000240</name>
</gene>
<protein>
    <submittedName>
        <fullName evidence="2">Focadhesin/RST, DUF3730</fullName>
    </submittedName>
</protein>
<evidence type="ECO:0000259" key="1">
    <source>
        <dbReference type="Pfam" id="PF12530"/>
    </source>
</evidence>